<evidence type="ECO:0000313" key="3">
    <source>
        <dbReference type="Proteomes" id="UP001516400"/>
    </source>
</evidence>
<accession>A0ABD2PEB9</accession>
<dbReference type="Gene3D" id="1.10.196.10">
    <property type="match status" value="1"/>
</dbReference>
<organism evidence="2 3">
    <name type="scientific">Cryptolaemus montrouzieri</name>
    <dbReference type="NCBI Taxonomy" id="559131"/>
    <lineage>
        <taxon>Eukaryota</taxon>
        <taxon>Metazoa</taxon>
        <taxon>Ecdysozoa</taxon>
        <taxon>Arthropoda</taxon>
        <taxon>Hexapoda</taxon>
        <taxon>Insecta</taxon>
        <taxon>Pterygota</taxon>
        <taxon>Neoptera</taxon>
        <taxon>Endopterygota</taxon>
        <taxon>Coleoptera</taxon>
        <taxon>Polyphaga</taxon>
        <taxon>Cucujiformia</taxon>
        <taxon>Coccinelloidea</taxon>
        <taxon>Coccinellidae</taxon>
        <taxon>Scymninae</taxon>
        <taxon>Scymnini</taxon>
        <taxon>Cryptolaemus</taxon>
    </lineage>
</organism>
<dbReference type="AlphaFoldDB" id="A0ABD2PEB9"/>
<proteinExistence type="predicted"/>
<feature type="non-terminal residue" evidence="2">
    <location>
        <position position="104"/>
    </location>
</feature>
<feature type="compositionally biased region" description="Polar residues" evidence="1">
    <location>
        <begin position="57"/>
        <end position="69"/>
    </location>
</feature>
<sequence length="104" mass="11480">MDVFHKIQDAVEDLFHSESDGQGEVLSSAFGSHFKRFNNSLRMGSKRFSSRRGRPSSVMSNPDLNQNETEGPASKEQGQDGSAQGWATSFERLLEDPEGVKAFA</sequence>
<reference evidence="2 3" key="1">
    <citation type="journal article" date="2021" name="BMC Biol.">
        <title>Horizontally acquired antibacterial genes associated with adaptive radiation of ladybird beetles.</title>
        <authorList>
            <person name="Li H.S."/>
            <person name="Tang X.F."/>
            <person name="Huang Y.H."/>
            <person name="Xu Z.Y."/>
            <person name="Chen M.L."/>
            <person name="Du X.Y."/>
            <person name="Qiu B.Y."/>
            <person name="Chen P.T."/>
            <person name="Zhang W."/>
            <person name="Slipinski A."/>
            <person name="Escalona H.E."/>
            <person name="Waterhouse R.M."/>
            <person name="Zwick A."/>
            <person name="Pang H."/>
        </authorList>
    </citation>
    <scope>NUCLEOTIDE SEQUENCE [LARGE SCALE GENOMIC DNA]</scope>
    <source>
        <strain evidence="2">SYSU2018</strain>
    </source>
</reference>
<gene>
    <name evidence="2" type="ORF">HHI36_003504</name>
</gene>
<keyword evidence="3" id="KW-1185">Reference proteome</keyword>
<dbReference type="InterPro" id="IPR024066">
    <property type="entry name" value="RGS_subdom1/3"/>
</dbReference>
<dbReference type="Proteomes" id="UP001516400">
    <property type="component" value="Unassembled WGS sequence"/>
</dbReference>
<feature type="region of interest" description="Disordered" evidence="1">
    <location>
        <begin position="44"/>
        <end position="104"/>
    </location>
</feature>
<protein>
    <submittedName>
        <fullName evidence="2">Uncharacterized protein</fullName>
    </submittedName>
</protein>
<dbReference type="EMBL" id="JABFTP020000185">
    <property type="protein sequence ID" value="KAL3289062.1"/>
    <property type="molecule type" value="Genomic_DNA"/>
</dbReference>
<comment type="caution">
    <text evidence="2">The sequence shown here is derived from an EMBL/GenBank/DDBJ whole genome shotgun (WGS) entry which is preliminary data.</text>
</comment>
<name>A0ABD2PEB9_9CUCU</name>
<feature type="compositionally biased region" description="Basic residues" evidence="1">
    <location>
        <begin position="44"/>
        <end position="54"/>
    </location>
</feature>
<evidence type="ECO:0000313" key="2">
    <source>
        <dbReference type="EMBL" id="KAL3289062.1"/>
    </source>
</evidence>
<evidence type="ECO:0000256" key="1">
    <source>
        <dbReference type="SAM" id="MobiDB-lite"/>
    </source>
</evidence>
<feature type="compositionally biased region" description="Basic and acidic residues" evidence="1">
    <location>
        <begin position="92"/>
        <end position="104"/>
    </location>
</feature>